<proteinExistence type="inferred from homology"/>
<dbReference type="Pfam" id="PF25982">
    <property type="entry name" value="HH_YknX"/>
    <property type="match status" value="1"/>
</dbReference>
<dbReference type="PANTHER" id="PTHR32347">
    <property type="entry name" value="EFFLUX SYSTEM COMPONENT YKNX-RELATED"/>
    <property type="match status" value="1"/>
</dbReference>
<evidence type="ECO:0000259" key="7">
    <source>
        <dbReference type="Pfam" id="PF25984"/>
    </source>
</evidence>
<gene>
    <name evidence="10" type="ORF">GGQ92_001150</name>
</gene>
<feature type="coiled-coil region" evidence="4">
    <location>
        <begin position="134"/>
        <end position="175"/>
    </location>
</feature>
<feature type="transmembrane region" description="Helical" evidence="5">
    <location>
        <begin position="5"/>
        <end position="23"/>
    </location>
</feature>
<organism evidence="10 11">
    <name type="scientific">Gracilibacillus halotolerans</name>
    <dbReference type="NCBI Taxonomy" id="74386"/>
    <lineage>
        <taxon>Bacteria</taxon>
        <taxon>Bacillati</taxon>
        <taxon>Bacillota</taxon>
        <taxon>Bacilli</taxon>
        <taxon>Bacillales</taxon>
        <taxon>Bacillaceae</taxon>
        <taxon>Gracilibacillus</taxon>
    </lineage>
</organism>
<keyword evidence="5" id="KW-0472">Membrane</keyword>
<dbReference type="PANTHER" id="PTHR32347:SF14">
    <property type="entry name" value="EFFLUX SYSTEM COMPONENT YKNX-RELATED"/>
    <property type="match status" value="1"/>
</dbReference>
<dbReference type="SUPFAM" id="SSF111369">
    <property type="entry name" value="HlyD-like secretion proteins"/>
    <property type="match status" value="1"/>
</dbReference>
<dbReference type="InterPro" id="IPR058638">
    <property type="entry name" value="HH_YknX-like"/>
</dbReference>
<evidence type="ECO:0000313" key="11">
    <source>
        <dbReference type="Proteomes" id="UP000572212"/>
    </source>
</evidence>
<reference evidence="10 11" key="1">
    <citation type="submission" date="2020-08" db="EMBL/GenBank/DDBJ databases">
        <title>Genomic Encyclopedia of Type Strains, Phase IV (KMG-IV): sequencing the most valuable type-strain genomes for metagenomic binning, comparative biology and taxonomic classification.</title>
        <authorList>
            <person name="Goeker M."/>
        </authorList>
    </citation>
    <scope>NUCLEOTIDE SEQUENCE [LARGE SCALE GENOMIC DNA]</scope>
    <source>
        <strain evidence="10 11">DSM 11805</strain>
    </source>
</reference>
<dbReference type="NCBIfam" id="TIGR01730">
    <property type="entry name" value="RND_mfp"/>
    <property type="match status" value="1"/>
</dbReference>
<evidence type="ECO:0000259" key="6">
    <source>
        <dbReference type="Pfam" id="PF25982"/>
    </source>
</evidence>
<dbReference type="RefSeq" id="WP_184245515.1">
    <property type="nucleotide sequence ID" value="NZ_BAAACU010000058.1"/>
</dbReference>
<accession>A0A841RKH2</accession>
<evidence type="ECO:0000313" key="10">
    <source>
        <dbReference type="EMBL" id="MBB6512367.1"/>
    </source>
</evidence>
<dbReference type="Gene3D" id="2.40.50.100">
    <property type="match status" value="1"/>
</dbReference>
<keyword evidence="5" id="KW-1133">Transmembrane helix</keyword>
<feature type="domain" description="YknX-like beta-barrel" evidence="9">
    <location>
        <begin position="211"/>
        <end position="290"/>
    </location>
</feature>
<dbReference type="Proteomes" id="UP000572212">
    <property type="component" value="Unassembled WGS sequence"/>
</dbReference>
<dbReference type="Pfam" id="PF25984">
    <property type="entry name" value="BSH_YknX"/>
    <property type="match status" value="1"/>
</dbReference>
<dbReference type="Pfam" id="PF25990">
    <property type="entry name" value="Beta-barrel_YknX"/>
    <property type="match status" value="1"/>
</dbReference>
<dbReference type="InterPro" id="IPR058636">
    <property type="entry name" value="Beta-barrel_YknX"/>
</dbReference>
<keyword evidence="5" id="KW-0812">Transmembrane</keyword>
<evidence type="ECO:0000256" key="5">
    <source>
        <dbReference type="SAM" id="Phobius"/>
    </source>
</evidence>
<feature type="domain" description="YknX-like C-terminal permuted SH3-like" evidence="8">
    <location>
        <begin position="297"/>
        <end position="363"/>
    </location>
</feature>
<keyword evidence="3 4" id="KW-0175">Coiled coil</keyword>
<feature type="domain" description="YknX-like alpha-helical hairpin" evidence="6">
    <location>
        <begin position="94"/>
        <end position="171"/>
    </location>
</feature>
<evidence type="ECO:0000256" key="1">
    <source>
        <dbReference type="ARBA" id="ARBA00004196"/>
    </source>
</evidence>
<name>A0A841RKH2_9BACI</name>
<dbReference type="Pfam" id="PF25989">
    <property type="entry name" value="YknX_C"/>
    <property type="match status" value="1"/>
</dbReference>
<dbReference type="AlphaFoldDB" id="A0A841RKH2"/>
<dbReference type="GO" id="GO:0030313">
    <property type="term" value="C:cell envelope"/>
    <property type="evidence" value="ECO:0007669"/>
    <property type="project" value="UniProtKB-SubCell"/>
</dbReference>
<evidence type="ECO:0000259" key="8">
    <source>
        <dbReference type="Pfam" id="PF25989"/>
    </source>
</evidence>
<evidence type="ECO:0000256" key="3">
    <source>
        <dbReference type="ARBA" id="ARBA00023054"/>
    </source>
</evidence>
<comment type="similarity">
    <text evidence="2">Belongs to the membrane fusion protein (MFP) (TC 8.A.1) family.</text>
</comment>
<dbReference type="Gene3D" id="2.40.420.20">
    <property type="match status" value="1"/>
</dbReference>
<dbReference type="EMBL" id="JACHON010000003">
    <property type="protein sequence ID" value="MBB6512367.1"/>
    <property type="molecule type" value="Genomic_DNA"/>
</dbReference>
<feature type="domain" description="YknX-like barrel-sandwich hybrid" evidence="7">
    <location>
        <begin position="61"/>
        <end position="205"/>
    </location>
</feature>
<evidence type="ECO:0000256" key="4">
    <source>
        <dbReference type="SAM" id="Coils"/>
    </source>
</evidence>
<comment type="caution">
    <text evidence="10">The sequence shown here is derived from an EMBL/GenBank/DDBJ whole genome shotgun (WGS) entry which is preliminary data.</text>
</comment>
<dbReference type="InterPro" id="IPR006143">
    <property type="entry name" value="RND_pump_MFP"/>
</dbReference>
<dbReference type="InterPro" id="IPR050465">
    <property type="entry name" value="UPF0194_transport"/>
</dbReference>
<evidence type="ECO:0000256" key="2">
    <source>
        <dbReference type="ARBA" id="ARBA00009477"/>
    </source>
</evidence>
<comment type="subcellular location">
    <subcellularLocation>
        <location evidence="1">Cell envelope</location>
    </subcellularLocation>
</comment>
<keyword evidence="11" id="KW-1185">Reference proteome</keyword>
<dbReference type="GO" id="GO:0022857">
    <property type="term" value="F:transmembrane transporter activity"/>
    <property type="evidence" value="ECO:0007669"/>
    <property type="project" value="InterPro"/>
</dbReference>
<dbReference type="Gene3D" id="2.40.30.170">
    <property type="match status" value="1"/>
</dbReference>
<protein>
    <submittedName>
        <fullName evidence="10">HlyD family secretion protein</fullName>
    </submittedName>
</protein>
<evidence type="ECO:0000259" key="9">
    <source>
        <dbReference type="Pfam" id="PF25990"/>
    </source>
</evidence>
<sequence>MNKKILYAGIIFLMIVFISLYLWREIGGSNPTKVDIVSLKEDTLEETIIVPGKLNLANKLDIYIQPDKGEIESLLVKEGDVVERGTPLFEYSNESLLNEKKLNELRFRSQNLELENIRKQHRYIDEELEKDIDNKQLQIEHDEIKLRQQQINIEIEQIQLEKTAIEKQISETTVKSNIDGVVISIDEDALSESGQAEHQPIMQIGSLDTFLVKGNISEYDRLKVKTGQQVKLTSDIVPDQVWKGKVSFISNFPKLSELEEGNSDSIYALEVTLENKEINLKPGFKMLLEIVVDTNKVHVLPITAIEQDVDSDFVYVINDGIATRKDVELGVATNEVIEIKNGLHLKEKVILNSEKVTNGMEVDTK</sequence>
<dbReference type="InterPro" id="IPR058639">
    <property type="entry name" value="BSH_YknX-like"/>
</dbReference>
<dbReference type="InterPro" id="IPR058637">
    <property type="entry name" value="YknX-like_C"/>
</dbReference>
<dbReference type="GO" id="GO:0016020">
    <property type="term" value="C:membrane"/>
    <property type="evidence" value="ECO:0007669"/>
    <property type="project" value="InterPro"/>
</dbReference>